<feature type="compositionally biased region" description="Polar residues" evidence="1">
    <location>
        <begin position="1"/>
        <end position="18"/>
    </location>
</feature>
<organism evidence="2 3">
    <name type="scientific">Goodea atripinnis</name>
    <dbReference type="NCBI Taxonomy" id="208336"/>
    <lineage>
        <taxon>Eukaryota</taxon>
        <taxon>Metazoa</taxon>
        <taxon>Chordata</taxon>
        <taxon>Craniata</taxon>
        <taxon>Vertebrata</taxon>
        <taxon>Euteleostomi</taxon>
        <taxon>Actinopterygii</taxon>
        <taxon>Neopterygii</taxon>
        <taxon>Teleostei</taxon>
        <taxon>Neoteleostei</taxon>
        <taxon>Acanthomorphata</taxon>
        <taxon>Ovalentaria</taxon>
        <taxon>Atherinomorphae</taxon>
        <taxon>Cyprinodontiformes</taxon>
        <taxon>Goodeidae</taxon>
        <taxon>Goodea</taxon>
    </lineage>
</organism>
<reference evidence="2 3" key="1">
    <citation type="submission" date="2021-06" db="EMBL/GenBank/DDBJ databases">
        <authorList>
            <person name="Palmer J.M."/>
        </authorList>
    </citation>
    <scope>NUCLEOTIDE SEQUENCE [LARGE SCALE GENOMIC DNA]</scope>
    <source>
        <strain evidence="2 3">GA_2019</strain>
        <tissue evidence="2">Muscle</tissue>
    </source>
</reference>
<keyword evidence="3" id="KW-1185">Reference proteome</keyword>
<evidence type="ECO:0000313" key="3">
    <source>
        <dbReference type="Proteomes" id="UP001476798"/>
    </source>
</evidence>
<evidence type="ECO:0000313" key="2">
    <source>
        <dbReference type="EMBL" id="MEQ2176006.1"/>
    </source>
</evidence>
<dbReference type="EMBL" id="JAHRIO010052534">
    <property type="protein sequence ID" value="MEQ2176006.1"/>
    <property type="molecule type" value="Genomic_DNA"/>
</dbReference>
<evidence type="ECO:0000256" key="1">
    <source>
        <dbReference type="SAM" id="MobiDB-lite"/>
    </source>
</evidence>
<feature type="region of interest" description="Disordered" evidence="1">
    <location>
        <begin position="1"/>
        <end position="22"/>
    </location>
</feature>
<accession>A0ABV0NYG8</accession>
<gene>
    <name evidence="2" type="ORF">GOODEAATRI_023730</name>
</gene>
<proteinExistence type="predicted"/>
<dbReference type="Proteomes" id="UP001476798">
    <property type="component" value="Unassembled WGS sequence"/>
</dbReference>
<sequence length="71" mass="7983">MALANRTRQNQHSTQKPTRSGHCTEVRCTNYSAMQGEALLVANIYLFSKICLFCAVLCCGRTERSIFVVLQ</sequence>
<comment type="caution">
    <text evidence="2">The sequence shown here is derived from an EMBL/GenBank/DDBJ whole genome shotgun (WGS) entry which is preliminary data.</text>
</comment>
<protein>
    <submittedName>
        <fullName evidence="2">Uncharacterized protein</fullName>
    </submittedName>
</protein>
<name>A0ABV0NYG8_9TELE</name>